<dbReference type="Pfam" id="PF13195">
    <property type="entry name" value="DUF4011"/>
    <property type="match status" value="1"/>
</dbReference>
<dbReference type="AlphaFoldDB" id="A0A398CKB4"/>
<evidence type="ECO:0000313" key="1">
    <source>
        <dbReference type="EMBL" id="RIE01639.1"/>
    </source>
</evidence>
<sequence length="221" mass="25716">MSGRSVFLIWAKKNRLINYRETKRSNIKIVAPDLVELYRLLILNESALEFPFPFEDDDNDYDDETESYISLGDLQTNQTIKEQQKTLRNLRNKAKTALEEQGVNILYLSFGFLKWRESPDSDRIISSPIVLAPVSLMLESLTSPFVLRMHEDEIVINPTLKYKMEHEFGVILPEFDAHEDSITTYLDNLNKSVIKNKWEVTFETGPKLALLLENKYVRRLG</sequence>
<dbReference type="Proteomes" id="UP000266340">
    <property type="component" value="Unassembled WGS sequence"/>
</dbReference>
<proteinExistence type="predicted"/>
<organism evidence="1 2">
    <name type="scientific">Cohnella faecalis</name>
    <dbReference type="NCBI Taxonomy" id="2315694"/>
    <lineage>
        <taxon>Bacteria</taxon>
        <taxon>Bacillati</taxon>
        <taxon>Bacillota</taxon>
        <taxon>Bacilli</taxon>
        <taxon>Bacillales</taxon>
        <taxon>Paenibacillaceae</taxon>
        <taxon>Cohnella</taxon>
    </lineage>
</organism>
<accession>A0A398CKB4</accession>
<comment type="caution">
    <text evidence="1">The sequence shown here is derived from an EMBL/GenBank/DDBJ whole genome shotgun (WGS) entry which is preliminary data.</text>
</comment>
<name>A0A398CKB4_9BACL</name>
<gene>
    <name evidence="1" type="ORF">D3H35_25200</name>
</gene>
<evidence type="ECO:0000313" key="2">
    <source>
        <dbReference type="Proteomes" id="UP000266340"/>
    </source>
</evidence>
<dbReference type="EMBL" id="QXJM01000040">
    <property type="protein sequence ID" value="RIE01639.1"/>
    <property type="molecule type" value="Genomic_DNA"/>
</dbReference>
<keyword evidence="2" id="KW-1185">Reference proteome</keyword>
<reference evidence="1 2" key="1">
    <citation type="submission" date="2018-09" db="EMBL/GenBank/DDBJ databases">
        <title>Cohnella cavernae sp. nov., isolated from a karst cave.</title>
        <authorList>
            <person name="Zhu H."/>
        </authorList>
    </citation>
    <scope>NUCLEOTIDE SEQUENCE [LARGE SCALE GENOMIC DNA]</scope>
    <source>
        <strain evidence="1 2">K2E09-144</strain>
    </source>
</reference>
<protein>
    <submittedName>
        <fullName evidence="1">DUF4011 domain-containing protein</fullName>
    </submittedName>
</protein>
<dbReference type="InterPro" id="IPR025103">
    <property type="entry name" value="DUF4011"/>
</dbReference>